<dbReference type="InterPro" id="IPR001810">
    <property type="entry name" value="F-box_dom"/>
</dbReference>
<dbReference type="SUPFAM" id="SSF81383">
    <property type="entry name" value="F-box domain"/>
    <property type="match status" value="1"/>
</dbReference>
<dbReference type="Gene3D" id="1.20.1280.50">
    <property type="match status" value="1"/>
</dbReference>
<proteinExistence type="predicted"/>
<protein>
    <submittedName>
        <fullName evidence="4">F-box domain-containing protein</fullName>
    </submittedName>
</protein>
<dbReference type="Pfam" id="PF12937">
    <property type="entry name" value="F-box-like"/>
    <property type="match status" value="1"/>
</dbReference>
<dbReference type="OrthoDB" id="2269034at2759"/>
<accession>A0A8H6TCM8</accession>
<keyword evidence="5" id="KW-1185">Reference proteome</keyword>
<keyword evidence="1" id="KW-0175">Coiled coil</keyword>
<feature type="coiled-coil region" evidence="1">
    <location>
        <begin position="186"/>
        <end position="213"/>
    </location>
</feature>
<feature type="domain" description="F-box" evidence="3">
    <location>
        <begin position="222"/>
        <end position="274"/>
    </location>
</feature>
<reference evidence="4" key="1">
    <citation type="submission" date="2020-05" db="EMBL/GenBank/DDBJ databases">
        <title>Mycena genomes resolve the evolution of fungal bioluminescence.</title>
        <authorList>
            <person name="Tsai I.J."/>
        </authorList>
    </citation>
    <scope>NUCLEOTIDE SEQUENCE</scope>
    <source>
        <strain evidence="4">171206Taipei</strain>
    </source>
</reference>
<dbReference type="EMBL" id="JACAZF010000001">
    <property type="protein sequence ID" value="KAF7314869.1"/>
    <property type="molecule type" value="Genomic_DNA"/>
</dbReference>
<evidence type="ECO:0000256" key="2">
    <source>
        <dbReference type="SAM" id="MobiDB-lite"/>
    </source>
</evidence>
<dbReference type="Proteomes" id="UP000636479">
    <property type="component" value="Unassembled WGS sequence"/>
</dbReference>
<dbReference type="RefSeq" id="XP_037224892.1">
    <property type="nucleotide sequence ID" value="XM_037356982.1"/>
</dbReference>
<dbReference type="AlphaFoldDB" id="A0A8H6TCM8"/>
<dbReference type="GeneID" id="59339498"/>
<sequence length="663" mass="74494">MRDEYQECNVPQDTCPHTHYLQARKTSLLSYSNPSPPAVLLPGRTSTSSLVEYCAVLFDDSNAIDMSSHSLLWAHGRICVGQASACASIISLPSFPHYYIQQPHTTAKPPHRLHLPIPSPLSALSFFDASSMVTLVTHTLSLMSDNDDSDHEFTVEQYYAEASRALASLGLRERRQPENPLDSMTIARLRQEAEQIKKTIDSLKYRRDVIEEQLKTVVYPVDTLPPEILCKIFAAVVFSAPRTQVDVALLRLTAVSQRWRAVAIADPHLWTRTCYFIRFSNHCDTLHQHFLQRAQGLPITLSTTGFDLVPDRLPRGVFDSASQWIEAHLQAGFNAFDLYEATFRRATSLPVFVPFDFDFPQLTKLTLDIPNIDRFNNSRSQRNVFQSAVHLRELAVSNILSISQFAIPTQRLRKLTVNGPAQYLDVILILPELLMLEELSLLTLVRNPESDAEIIGNPSRPLPCPLKTLHLSYFTFKDVKSYIHPDHPCLTRSNANILSLFIVSTWSYKVIQSLVFSRNSPVFHSTQEFVLRLFDMDAESGKLLAADFAQLAFLPNLESLTLVVPQPREGKSTSIKASSLTIEIGPFVDGLAMRVANALSAGVRHTMKLSRFVVDCASSAISDKDLGDLKHLQDQLQVPVLMPNGHPSRNTWERRELRGKGID</sequence>
<evidence type="ECO:0000256" key="1">
    <source>
        <dbReference type="SAM" id="Coils"/>
    </source>
</evidence>
<dbReference type="InterPro" id="IPR036047">
    <property type="entry name" value="F-box-like_dom_sf"/>
</dbReference>
<organism evidence="4 5">
    <name type="scientific">Mycena indigotica</name>
    <dbReference type="NCBI Taxonomy" id="2126181"/>
    <lineage>
        <taxon>Eukaryota</taxon>
        <taxon>Fungi</taxon>
        <taxon>Dikarya</taxon>
        <taxon>Basidiomycota</taxon>
        <taxon>Agaricomycotina</taxon>
        <taxon>Agaricomycetes</taxon>
        <taxon>Agaricomycetidae</taxon>
        <taxon>Agaricales</taxon>
        <taxon>Marasmiineae</taxon>
        <taxon>Mycenaceae</taxon>
        <taxon>Mycena</taxon>
    </lineage>
</organism>
<feature type="compositionally biased region" description="Basic and acidic residues" evidence="2">
    <location>
        <begin position="651"/>
        <end position="663"/>
    </location>
</feature>
<comment type="caution">
    <text evidence="4">The sequence shown here is derived from an EMBL/GenBank/DDBJ whole genome shotgun (WGS) entry which is preliminary data.</text>
</comment>
<evidence type="ECO:0000259" key="3">
    <source>
        <dbReference type="Pfam" id="PF12937"/>
    </source>
</evidence>
<gene>
    <name evidence="4" type="ORF">MIND_00000600</name>
</gene>
<name>A0A8H6TCM8_9AGAR</name>
<evidence type="ECO:0000313" key="5">
    <source>
        <dbReference type="Proteomes" id="UP000636479"/>
    </source>
</evidence>
<feature type="region of interest" description="Disordered" evidence="2">
    <location>
        <begin position="643"/>
        <end position="663"/>
    </location>
</feature>
<evidence type="ECO:0000313" key="4">
    <source>
        <dbReference type="EMBL" id="KAF7314869.1"/>
    </source>
</evidence>